<evidence type="ECO:0000313" key="2">
    <source>
        <dbReference type="Proteomes" id="UP001497535"/>
    </source>
</evidence>
<organism evidence="1 2">
    <name type="scientific">Meloidogyne enterolobii</name>
    <name type="common">Root-knot nematode worm</name>
    <name type="synonym">Meloidogyne mayaguensis</name>
    <dbReference type="NCBI Taxonomy" id="390850"/>
    <lineage>
        <taxon>Eukaryota</taxon>
        <taxon>Metazoa</taxon>
        <taxon>Ecdysozoa</taxon>
        <taxon>Nematoda</taxon>
        <taxon>Chromadorea</taxon>
        <taxon>Rhabditida</taxon>
        <taxon>Tylenchina</taxon>
        <taxon>Tylenchomorpha</taxon>
        <taxon>Tylenchoidea</taxon>
        <taxon>Meloidogynidae</taxon>
        <taxon>Meloidogyninae</taxon>
        <taxon>Meloidogyne</taxon>
    </lineage>
</organism>
<protein>
    <submittedName>
        <fullName evidence="1">Uncharacterized protein</fullName>
    </submittedName>
</protein>
<sequence length="66" mass="7685">MEEINKSGIISILICLIIGLVLLFLIYRICRVGNYFKRTPVQPLEVIVKKERKKEVEDKSKLLLNI</sequence>
<name>A0ACB1AXF2_MELEN</name>
<proteinExistence type="predicted"/>
<keyword evidence="2" id="KW-1185">Reference proteome</keyword>
<gene>
    <name evidence="1" type="ORF">MENTE1834_LOCUS43054</name>
</gene>
<comment type="caution">
    <text evidence="1">The sequence shown here is derived from an EMBL/GenBank/DDBJ whole genome shotgun (WGS) entry which is preliminary data.</text>
</comment>
<dbReference type="EMBL" id="CAVMJV010000117">
    <property type="protein sequence ID" value="CAK5104673.1"/>
    <property type="molecule type" value="Genomic_DNA"/>
</dbReference>
<accession>A0ACB1AXF2</accession>
<dbReference type="Proteomes" id="UP001497535">
    <property type="component" value="Unassembled WGS sequence"/>
</dbReference>
<reference evidence="1" key="1">
    <citation type="submission" date="2023-11" db="EMBL/GenBank/DDBJ databases">
        <authorList>
            <person name="Poullet M."/>
        </authorList>
    </citation>
    <scope>NUCLEOTIDE SEQUENCE</scope>
    <source>
        <strain evidence="1">E1834</strain>
    </source>
</reference>
<evidence type="ECO:0000313" key="1">
    <source>
        <dbReference type="EMBL" id="CAK5104673.1"/>
    </source>
</evidence>